<sequence>MDPADKLALLRSGLKGPAKDLIRDFATIGENYPEVVTKLKGEYANREEEARKLPPWIIPEVHRKRNIVKEWNLRELRNTVQDIVNCQKEIYRCLGYKRYKDLHWEEGIEFKNSKGSNFQAENKIHSTIYSVMEPKQQPRKQRRSGSKVPPKTRCIFCGRNHFNDFCSRYRTLSQRIKRAANLGCCRRCLRNGHSSTQFKAELRPFFYCKSEQHKNTVCSAHLGTRENDANRAKKEDTLATPTTDIIQKRYPHLCLSFQLYKLQKASNQESEGKRLTQV</sequence>
<dbReference type="AlphaFoldDB" id="A0A0N5AS90"/>
<name>A0A0N5AS90_9BILA</name>
<dbReference type="WBParaSite" id="SMUV_0000764801-mRNA-1">
    <property type="protein sequence ID" value="SMUV_0000764801-mRNA-1"/>
    <property type="gene ID" value="SMUV_0000764801"/>
</dbReference>
<keyword evidence="1" id="KW-1185">Reference proteome</keyword>
<dbReference type="Proteomes" id="UP000046393">
    <property type="component" value="Unplaced"/>
</dbReference>
<accession>A0A0N5AS90</accession>
<protein>
    <submittedName>
        <fullName evidence="2">Uncharacterized protein</fullName>
    </submittedName>
</protein>
<proteinExistence type="predicted"/>
<evidence type="ECO:0000313" key="1">
    <source>
        <dbReference type="Proteomes" id="UP000046393"/>
    </source>
</evidence>
<reference evidence="2" key="1">
    <citation type="submission" date="2017-02" db="UniProtKB">
        <authorList>
            <consortium name="WormBaseParasite"/>
        </authorList>
    </citation>
    <scope>IDENTIFICATION</scope>
</reference>
<organism evidence="1 2">
    <name type="scientific">Syphacia muris</name>
    <dbReference type="NCBI Taxonomy" id="451379"/>
    <lineage>
        <taxon>Eukaryota</taxon>
        <taxon>Metazoa</taxon>
        <taxon>Ecdysozoa</taxon>
        <taxon>Nematoda</taxon>
        <taxon>Chromadorea</taxon>
        <taxon>Rhabditida</taxon>
        <taxon>Spirurina</taxon>
        <taxon>Oxyuridomorpha</taxon>
        <taxon>Oxyuroidea</taxon>
        <taxon>Oxyuridae</taxon>
        <taxon>Syphacia</taxon>
    </lineage>
</organism>
<evidence type="ECO:0000313" key="2">
    <source>
        <dbReference type="WBParaSite" id="SMUV_0000764801-mRNA-1"/>
    </source>
</evidence>